<feature type="transmembrane region" description="Helical" evidence="1">
    <location>
        <begin position="39"/>
        <end position="61"/>
    </location>
</feature>
<organism evidence="2 3">
    <name type="scientific">Candidatus Kaiserbacteria bacterium CG10_big_fil_rev_8_21_14_0_10_59_10</name>
    <dbReference type="NCBI Taxonomy" id="1974612"/>
    <lineage>
        <taxon>Bacteria</taxon>
        <taxon>Candidatus Kaiseribacteriota</taxon>
    </lineage>
</organism>
<name>A0A2H0U749_9BACT</name>
<evidence type="ECO:0000256" key="1">
    <source>
        <dbReference type="SAM" id="Phobius"/>
    </source>
</evidence>
<feature type="transmembrane region" description="Helical" evidence="1">
    <location>
        <begin position="12"/>
        <end position="32"/>
    </location>
</feature>
<gene>
    <name evidence="2" type="ORF">COU20_03740</name>
</gene>
<feature type="transmembrane region" description="Helical" evidence="1">
    <location>
        <begin position="73"/>
        <end position="90"/>
    </location>
</feature>
<sequence>MEVDGIVELAKGLPIDWVILSALAAIIALDTLRSGAGRALALSLALLIAPLGIAAISQAAYADALVERLDTPYAQAALFAVMLTVFYALLRNSTLDWGYEGGGLPAALAAGLATAAIAASVWVATPALSTLWEFSPAVQGVFGVSYGFWWLLAALLLLAYARR</sequence>
<proteinExistence type="predicted"/>
<keyword evidence="1" id="KW-0812">Transmembrane</keyword>
<evidence type="ECO:0000313" key="2">
    <source>
        <dbReference type="EMBL" id="PIR82241.1"/>
    </source>
</evidence>
<protein>
    <submittedName>
        <fullName evidence="2">Uncharacterized protein</fullName>
    </submittedName>
</protein>
<dbReference type="AlphaFoldDB" id="A0A2H0U749"/>
<feature type="transmembrane region" description="Helical" evidence="1">
    <location>
        <begin position="137"/>
        <end position="161"/>
    </location>
</feature>
<evidence type="ECO:0000313" key="3">
    <source>
        <dbReference type="Proteomes" id="UP000231379"/>
    </source>
</evidence>
<dbReference type="Proteomes" id="UP000231379">
    <property type="component" value="Unassembled WGS sequence"/>
</dbReference>
<keyword evidence="1" id="KW-0472">Membrane</keyword>
<dbReference type="EMBL" id="PFBM01000021">
    <property type="protein sequence ID" value="PIR82241.1"/>
    <property type="molecule type" value="Genomic_DNA"/>
</dbReference>
<feature type="transmembrane region" description="Helical" evidence="1">
    <location>
        <begin position="102"/>
        <end position="125"/>
    </location>
</feature>
<reference evidence="3" key="1">
    <citation type="submission" date="2017-09" db="EMBL/GenBank/DDBJ databases">
        <title>Depth-based differentiation of microbial function through sediment-hosted aquifers and enrichment of novel symbionts in the deep terrestrial subsurface.</title>
        <authorList>
            <person name="Probst A.J."/>
            <person name="Ladd B."/>
            <person name="Jarett J.K."/>
            <person name="Geller-Mcgrath D.E."/>
            <person name="Sieber C.M.K."/>
            <person name="Emerson J.B."/>
            <person name="Anantharaman K."/>
            <person name="Thomas B.C."/>
            <person name="Malmstrom R."/>
            <person name="Stieglmeier M."/>
            <person name="Klingl A."/>
            <person name="Woyke T."/>
            <person name="Ryan C.M."/>
            <person name="Banfield J.F."/>
        </authorList>
    </citation>
    <scope>NUCLEOTIDE SEQUENCE [LARGE SCALE GENOMIC DNA]</scope>
</reference>
<keyword evidence="1" id="KW-1133">Transmembrane helix</keyword>
<accession>A0A2H0U749</accession>
<comment type="caution">
    <text evidence="2">The sequence shown here is derived from an EMBL/GenBank/DDBJ whole genome shotgun (WGS) entry which is preliminary data.</text>
</comment>